<evidence type="ECO:0000313" key="2">
    <source>
        <dbReference type="EMBL" id="CAL6029200.1"/>
    </source>
</evidence>
<evidence type="ECO:0000313" key="3">
    <source>
        <dbReference type="Proteomes" id="UP001642409"/>
    </source>
</evidence>
<dbReference type="AlphaFoldDB" id="A0AA86PWB0"/>
<evidence type="ECO:0000313" key="1">
    <source>
        <dbReference type="EMBL" id="CAI9941674.1"/>
    </source>
</evidence>
<keyword evidence="3" id="KW-1185">Reference proteome</keyword>
<gene>
    <name evidence="1" type="ORF">HINF_LOCUS29319</name>
    <name evidence="2" type="ORF">HINF_LOCUS32175</name>
</gene>
<dbReference type="EMBL" id="CAXDID020000109">
    <property type="protein sequence ID" value="CAL6029200.1"/>
    <property type="molecule type" value="Genomic_DNA"/>
</dbReference>
<sequence length="150" mass="17898">MKPFARNIYDFSVIHEIPAQRARIISGSSTYSQSSKPNKAPHKYIRVLRSRDVDNQLKYDHKPINPLEPRQIQLNITKQNYLCFKIVFRCTLNQNEYCYLLYNATTFSLLHQKIILKRCGSKARRRSPRQRWIGRARGNRRQLKTWNMSE</sequence>
<reference evidence="2 3" key="2">
    <citation type="submission" date="2024-07" db="EMBL/GenBank/DDBJ databases">
        <authorList>
            <person name="Akdeniz Z."/>
        </authorList>
    </citation>
    <scope>NUCLEOTIDE SEQUENCE [LARGE SCALE GENOMIC DNA]</scope>
</reference>
<comment type="caution">
    <text evidence="1">The sequence shown here is derived from an EMBL/GenBank/DDBJ whole genome shotgun (WGS) entry which is preliminary data.</text>
</comment>
<reference evidence="1" key="1">
    <citation type="submission" date="2023-06" db="EMBL/GenBank/DDBJ databases">
        <authorList>
            <person name="Kurt Z."/>
        </authorList>
    </citation>
    <scope>NUCLEOTIDE SEQUENCE</scope>
</reference>
<organism evidence="1">
    <name type="scientific">Hexamita inflata</name>
    <dbReference type="NCBI Taxonomy" id="28002"/>
    <lineage>
        <taxon>Eukaryota</taxon>
        <taxon>Metamonada</taxon>
        <taxon>Diplomonadida</taxon>
        <taxon>Hexamitidae</taxon>
        <taxon>Hexamitinae</taxon>
        <taxon>Hexamita</taxon>
    </lineage>
</organism>
<protein>
    <submittedName>
        <fullName evidence="2">Hypothetical_protein</fullName>
    </submittedName>
</protein>
<dbReference type="Proteomes" id="UP001642409">
    <property type="component" value="Unassembled WGS sequence"/>
</dbReference>
<name>A0AA86PWB0_9EUKA</name>
<dbReference type="EMBL" id="CATOUU010000695">
    <property type="protein sequence ID" value="CAI9941674.1"/>
    <property type="molecule type" value="Genomic_DNA"/>
</dbReference>
<accession>A0AA86PWB0</accession>
<proteinExistence type="predicted"/>